<feature type="short sequence motif" description="TonB box" evidence="12">
    <location>
        <begin position="58"/>
        <end position="64"/>
    </location>
</feature>
<feature type="domain" description="TonB-dependent receptor plug" evidence="16">
    <location>
        <begin position="90"/>
        <end position="188"/>
    </location>
</feature>
<evidence type="ECO:0000256" key="2">
    <source>
        <dbReference type="ARBA" id="ARBA00009810"/>
    </source>
</evidence>
<reference evidence="17 18" key="1">
    <citation type="submission" date="2019-07" db="EMBL/GenBank/DDBJ databases">
        <title>Tepidimonas thermarum AA-1 draft genome.</title>
        <authorList>
            <person name="Da Costa M.S."/>
            <person name="Froufe H.J.C."/>
            <person name="Egas C."/>
            <person name="Albuquerque L."/>
        </authorList>
    </citation>
    <scope>NUCLEOTIDE SEQUENCE [LARGE SCALE GENOMIC DNA]</scope>
    <source>
        <strain evidence="17 18">AA-1</strain>
    </source>
</reference>
<feature type="domain" description="TonB-dependent receptor-like beta-barrel" evidence="15">
    <location>
        <begin position="278"/>
        <end position="734"/>
    </location>
</feature>
<evidence type="ECO:0000256" key="10">
    <source>
        <dbReference type="ARBA" id="ARBA00023237"/>
    </source>
</evidence>
<dbReference type="InterPro" id="IPR012910">
    <property type="entry name" value="Plug_dom"/>
</dbReference>
<evidence type="ECO:0000256" key="3">
    <source>
        <dbReference type="ARBA" id="ARBA00022448"/>
    </source>
</evidence>
<dbReference type="Proteomes" id="UP000318542">
    <property type="component" value="Unassembled WGS sequence"/>
</dbReference>
<evidence type="ECO:0000256" key="6">
    <source>
        <dbReference type="ARBA" id="ARBA00022729"/>
    </source>
</evidence>
<evidence type="ECO:0000256" key="9">
    <source>
        <dbReference type="ARBA" id="ARBA00023170"/>
    </source>
</evidence>
<evidence type="ECO:0000256" key="7">
    <source>
        <dbReference type="ARBA" id="ARBA00023077"/>
    </source>
</evidence>
<dbReference type="OrthoDB" id="9790771at2"/>
<dbReference type="SUPFAM" id="SSF56935">
    <property type="entry name" value="Porins"/>
    <property type="match status" value="1"/>
</dbReference>
<dbReference type="InterPro" id="IPR010105">
    <property type="entry name" value="TonB_sidphr_rcpt"/>
</dbReference>
<dbReference type="PROSITE" id="PS52016">
    <property type="entry name" value="TONB_DEPENDENT_REC_3"/>
    <property type="match status" value="1"/>
</dbReference>
<keyword evidence="5 11" id="KW-0812">Transmembrane</keyword>
<dbReference type="InterPro" id="IPR036942">
    <property type="entry name" value="Beta-barrel_TonB_sf"/>
</dbReference>
<evidence type="ECO:0000256" key="12">
    <source>
        <dbReference type="PROSITE-ProRule" id="PRU10143"/>
    </source>
</evidence>
<evidence type="ECO:0000256" key="4">
    <source>
        <dbReference type="ARBA" id="ARBA00022452"/>
    </source>
</evidence>
<evidence type="ECO:0000256" key="1">
    <source>
        <dbReference type="ARBA" id="ARBA00004571"/>
    </source>
</evidence>
<proteinExistence type="inferred from homology"/>
<dbReference type="EMBL" id="VJOL01000035">
    <property type="protein sequence ID" value="TSE28874.1"/>
    <property type="molecule type" value="Genomic_DNA"/>
</dbReference>
<dbReference type="PANTHER" id="PTHR32552:SF83">
    <property type="entry name" value="BLR3904 PROTEIN"/>
    <property type="match status" value="1"/>
</dbReference>
<evidence type="ECO:0000256" key="13">
    <source>
        <dbReference type="RuleBase" id="RU003357"/>
    </source>
</evidence>
<keyword evidence="18" id="KW-1185">Reference proteome</keyword>
<evidence type="ECO:0000256" key="11">
    <source>
        <dbReference type="PROSITE-ProRule" id="PRU01360"/>
    </source>
</evidence>
<organism evidence="17 18">
    <name type="scientific">Tepidimonas thermarum</name>
    <dbReference type="NCBI Taxonomy" id="335431"/>
    <lineage>
        <taxon>Bacteria</taxon>
        <taxon>Pseudomonadati</taxon>
        <taxon>Pseudomonadota</taxon>
        <taxon>Betaproteobacteria</taxon>
        <taxon>Burkholderiales</taxon>
        <taxon>Tepidimonas</taxon>
    </lineage>
</organism>
<keyword evidence="9 17" id="KW-0675">Receptor</keyword>
<evidence type="ECO:0000259" key="15">
    <source>
        <dbReference type="Pfam" id="PF00593"/>
    </source>
</evidence>
<dbReference type="InterPro" id="IPR000531">
    <property type="entry name" value="Beta-barrel_TonB"/>
</dbReference>
<keyword evidence="4 11" id="KW-1134">Transmembrane beta strand</keyword>
<dbReference type="PANTHER" id="PTHR32552">
    <property type="entry name" value="FERRICHROME IRON RECEPTOR-RELATED"/>
    <property type="match status" value="1"/>
</dbReference>
<evidence type="ECO:0000313" key="17">
    <source>
        <dbReference type="EMBL" id="TSE28874.1"/>
    </source>
</evidence>
<evidence type="ECO:0000256" key="8">
    <source>
        <dbReference type="ARBA" id="ARBA00023136"/>
    </source>
</evidence>
<evidence type="ECO:0000313" key="18">
    <source>
        <dbReference type="Proteomes" id="UP000318542"/>
    </source>
</evidence>
<accession>A0A554WZ74</accession>
<feature type="signal peptide" evidence="14">
    <location>
        <begin position="1"/>
        <end position="40"/>
    </location>
</feature>
<dbReference type="GO" id="GO:0015344">
    <property type="term" value="F:siderophore uptake transmembrane transporter activity"/>
    <property type="evidence" value="ECO:0007669"/>
    <property type="project" value="TreeGrafter"/>
</dbReference>
<dbReference type="Gene3D" id="2.40.170.20">
    <property type="entry name" value="TonB-dependent receptor, beta-barrel domain"/>
    <property type="match status" value="1"/>
</dbReference>
<dbReference type="GO" id="GO:0009279">
    <property type="term" value="C:cell outer membrane"/>
    <property type="evidence" value="ECO:0007669"/>
    <property type="project" value="UniProtKB-SubCell"/>
</dbReference>
<dbReference type="CDD" id="cd01347">
    <property type="entry name" value="ligand_gated_channel"/>
    <property type="match status" value="1"/>
</dbReference>
<comment type="similarity">
    <text evidence="2 11 13">Belongs to the TonB-dependent receptor family.</text>
</comment>
<dbReference type="AlphaFoldDB" id="A0A554WZ74"/>
<feature type="chain" id="PRO_5022166749" evidence="14">
    <location>
        <begin position="41"/>
        <end position="764"/>
    </location>
</feature>
<dbReference type="Pfam" id="PF07715">
    <property type="entry name" value="Plug"/>
    <property type="match status" value="1"/>
</dbReference>
<evidence type="ECO:0000259" key="16">
    <source>
        <dbReference type="Pfam" id="PF07715"/>
    </source>
</evidence>
<dbReference type="NCBIfam" id="TIGR01783">
    <property type="entry name" value="TonB-siderophor"/>
    <property type="match status" value="1"/>
</dbReference>
<dbReference type="GO" id="GO:0038023">
    <property type="term" value="F:signaling receptor activity"/>
    <property type="evidence" value="ECO:0007669"/>
    <property type="project" value="InterPro"/>
</dbReference>
<sequence length="764" mass="83472">MNTTRPTPYHPCVDSTTPAAPTPIGAWPLGALLLATSLHAAAQAVGADAQAAAGTLDTVTVRGAGDPPEIRSKQTLRATDTRLGKGQQALRDIPQSLTVMTERLLDDRNLDDFREVLKATAGVTFQAGETGEEDVRLRGFSLGQAGDVFRDGLRDAPLITRDTFATDRVEVLKGSASMLFGKGSTGGVVNQVTKQPFLMERYEAELAVGSGNHKRAQVDLNKPLGPSSAVRLNAMVQDSDQWGAKDDRRGLAASWRTGIGGRDEFQLDLYHLQTDARPNYNHPWLLTGTDTSPRRTIVPVLPARNYYGLASDYQETEQTAVTLTHTHRFGPQEELRTTLRHGRYTRDLWASVIRFAAAAQQPDGQAVTLANPPTAATVLTRTPKGRYGQSDITQLQSDYSTRLRTGTLEHHLTAGVDVTVEDARRNNNFPGPASGLLTTVGTPNDGAWRADSRGAPPLNTFDADSLGLYAQDVVTLTPHWKLVGGLRFDRFRATYRDTAGNTGTMSENLWSPRVGAIYQPSESASYYVSLGQSYNTSGDTYQFALGTFAPGSNNAKLANTPPEKSRNAEIGAKWELFEQRASLNVALFRSEKYNERNTDPDSAAQQMLLSGKRHATGVEINAAGRLTPKWEVFYNHTWIPSARIDRSNQALSANGTGAQVQGDRPALTPRHSLSAWTTYRVAPQWRLGLGLTHRGAQNPEGQRTIVAPGFTVWDGMVEYTVDERTTVKLNVSNLTDKRYADALYRGFYTPGAPRKVMLSVKTVF</sequence>
<evidence type="ECO:0000256" key="14">
    <source>
        <dbReference type="SAM" id="SignalP"/>
    </source>
</evidence>
<comment type="caution">
    <text evidence="17">The sequence shown here is derived from an EMBL/GenBank/DDBJ whole genome shotgun (WGS) entry which is preliminary data.</text>
</comment>
<name>A0A554WZ74_9BURK</name>
<keyword evidence="6 14" id="KW-0732">Signal</keyword>
<dbReference type="InterPro" id="IPR037066">
    <property type="entry name" value="Plug_dom_sf"/>
</dbReference>
<evidence type="ECO:0000256" key="5">
    <source>
        <dbReference type="ARBA" id="ARBA00022692"/>
    </source>
</evidence>
<keyword evidence="10 11" id="KW-0998">Cell outer membrane</keyword>
<dbReference type="InterPro" id="IPR039426">
    <property type="entry name" value="TonB-dep_rcpt-like"/>
</dbReference>
<comment type="subcellular location">
    <subcellularLocation>
        <location evidence="1 11">Cell outer membrane</location>
        <topology evidence="1 11">Multi-pass membrane protein</topology>
    </subcellularLocation>
</comment>
<dbReference type="InterPro" id="IPR010916">
    <property type="entry name" value="TonB_box_CS"/>
</dbReference>
<dbReference type="Gene3D" id="2.170.130.10">
    <property type="entry name" value="TonB-dependent receptor, plug domain"/>
    <property type="match status" value="1"/>
</dbReference>
<dbReference type="PROSITE" id="PS00430">
    <property type="entry name" value="TONB_DEPENDENT_REC_1"/>
    <property type="match status" value="1"/>
</dbReference>
<keyword evidence="8 11" id="KW-0472">Membrane</keyword>
<gene>
    <name evidence="17" type="primary">bfrD</name>
    <name evidence="17" type="ORF">Tther_01817</name>
</gene>
<dbReference type="RefSeq" id="WP_143903116.1">
    <property type="nucleotide sequence ID" value="NZ_VJOL01000035.1"/>
</dbReference>
<dbReference type="Pfam" id="PF00593">
    <property type="entry name" value="TonB_dep_Rec_b-barrel"/>
    <property type="match status" value="1"/>
</dbReference>
<keyword evidence="7 12" id="KW-0798">TonB box</keyword>
<protein>
    <submittedName>
        <fullName evidence="17">Putative TonB-dependent receptor BfrD</fullName>
    </submittedName>
</protein>
<keyword evidence="3 11" id="KW-0813">Transport</keyword>
<dbReference type="GO" id="GO:0015891">
    <property type="term" value="P:siderophore transport"/>
    <property type="evidence" value="ECO:0007669"/>
    <property type="project" value="InterPro"/>
</dbReference>